<keyword evidence="2" id="KW-1185">Reference proteome</keyword>
<dbReference type="Proteomes" id="UP000188268">
    <property type="component" value="Unassembled WGS sequence"/>
</dbReference>
<organism evidence="1 2">
    <name type="scientific">Corchorus capsularis</name>
    <name type="common">Jute</name>
    <dbReference type="NCBI Taxonomy" id="210143"/>
    <lineage>
        <taxon>Eukaryota</taxon>
        <taxon>Viridiplantae</taxon>
        <taxon>Streptophyta</taxon>
        <taxon>Embryophyta</taxon>
        <taxon>Tracheophyta</taxon>
        <taxon>Spermatophyta</taxon>
        <taxon>Magnoliopsida</taxon>
        <taxon>eudicotyledons</taxon>
        <taxon>Gunneridae</taxon>
        <taxon>Pentapetalae</taxon>
        <taxon>rosids</taxon>
        <taxon>malvids</taxon>
        <taxon>Malvales</taxon>
        <taxon>Malvaceae</taxon>
        <taxon>Grewioideae</taxon>
        <taxon>Apeibeae</taxon>
        <taxon>Corchorus</taxon>
    </lineage>
</organism>
<reference evidence="1 2" key="1">
    <citation type="submission" date="2013-09" db="EMBL/GenBank/DDBJ databases">
        <title>Corchorus capsularis genome sequencing.</title>
        <authorList>
            <person name="Alam M."/>
            <person name="Haque M.S."/>
            <person name="Islam M.S."/>
            <person name="Emdad E.M."/>
            <person name="Islam M.M."/>
            <person name="Ahmed B."/>
            <person name="Halim A."/>
            <person name="Hossen Q.M.M."/>
            <person name="Hossain M.Z."/>
            <person name="Ahmed R."/>
            <person name="Khan M.M."/>
            <person name="Islam R."/>
            <person name="Rashid M.M."/>
            <person name="Khan S.A."/>
            <person name="Rahman M.S."/>
            <person name="Alam M."/>
        </authorList>
    </citation>
    <scope>NUCLEOTIDE SEQUENCE [LARGE SCALE GENOMIC DNA]</scope>
    <source>
        <strain evidence="2">cv. CVL-1</strain>
        <tissue evidence="1">Whole seedling</tissue>
    </source>
</reference>
<dbReference type="Gramene" id="OMO78971">
    <property type="protein sequence ID" value="OMO78971"/>
    <property type="gene ID" value="CCACVL1_13973"/>
</dbReference>
<comment type="caution">
    <text evidence="1">The sequence shown here is derived from an EMBL/GenBank/DDBJ whole genome shotgun (WGS) entry which is preliminary data.</text>
</comment>
<evidence type="ECO:0000313" key="2">
    <source>
        <dbReference type="Proteomes" id="UP000188268"/>
    </source>
</evidence>
<protein>
    <submittedName>
        <fullName evidence="1">Uncharacterized protein</fullName>
    </submittedName>
</protein>
<dbReference type="AlphaFoldDB" id="A0A1R3I8X6"/>
<gene>
    <name evidence="1" type="ORF">CCACVL1_13973</name>
</gene>
<accession>A0A1R3I8X6</accession>
<dbReference type="EMBL" id="AWWV01010502">
    <property type="protein sequence ID" value="OMO78971.1"/>
    <property type="molecule type" value="Genomic_DNA"/>
</dbReference>
<name>A0A1R3I8X6_COCAP</name>
<proteinExistence type="predicted"/>
<evidence type="ECO:0000313" key="1">
    <source>
        <dbReference type="EMBL" id="OMO78971.1"/>
    </source>
</evidence>
<sequence>MAPARRAEDKKEKEIQTELGSRRRLKFHLYYFALDEFGVSQRAQIVWLRLSAGEGR</sequence>